<feature type="compositionally biased region" description="Polar residues" evidence="1">
    <location>
        <begin position="1"/>
        <end position="10"/>
    </location>
</feature>
<accession>A0ABQ9V042</accession>
<gene>
    <name evidence="2" type="ORF">P7K49_020332</name>
</gene>
<evidence type="ECO:0000313" key="3">
    <source>
        <dbReference type="Proteomes" id="UP001266305"/>
    </source>
</evidence>
<protein>
    <submittedName>
        <fullName evidence="2">Uncharacterized protein</fullName>
    </submittedName>
</protein>
<evidence type="ECO:0000313" key="2">
    <source>
        <dbReference type="EMBL" id="KAK2102665.1"/>
    </source>
</evidence>
<name>A0ABQ9V042_SAGOE</name>
<reference evidence="2 3" key="1">
    <citation type="submission" date="2023-05" db="EMBL/GenBank/DDBJ databases">
        <title>B98-5 Cell Line De Novo Hybrid Assembly: An Optical Mapping Approach.</title>
        <authorList>
            <person name="Kananen K."/>
            <person name="Auerbach J.A."/>
            <person name="Kautto E."/>
            <person name="Blachly J.S."/>
        </authorList>
    </citation>
    <scope>NUCLEOTIDE SEQUENCE [LARGE SCALE GENOMIC DNA]</scope>
    <source>
        <strain evidence="2">B95-8</strain>
        <tissue evidence="2">Cell line</tissue>
    </source>
</reference>
<dbReference type="Proteomes" id="UP001266305">
    <property type="component" value="Unassembled WGS sequence"/>
</dbReference>
<dbReference type="EMBL" id="JASSZA010000009">
    <property type="protein sequence ID" value="KAK2102665.1"/>
    <property type="molecule type" value="Genomic_DNA"/>
</dbReference>
<comment type="caution">
    <text evidence="2">The sequence shown here is derived from an EMBL/GenBank/DDBJ whole genome shotgun (WGS) entry which is preliminary data.</text>
</comment>
<keyword evidence="3" id="KW-1185">Reference proteome</keyword>
<proteinExistence type="predicted"/>
<organism evidence="2 3">
    <name type="scientific">Saguinus oedipus</name>
    <name type="common">Cotton-top tamarin</name>
    <name type="synonym">Oedipomidas oedipus</name>
    <dbReference type="NCBI Taxonomy" id="9490"/>
    <lineage>
        <taxon>Eukaryota</taxon>
        <taxon>Metazoa</taxon>
        <taxon>Chordata</taxon>
        <taxon>Craniata</taxon>
        <taxon>Vertebrata</taxon>
        <taxon>Euteleostomi</taxon>
        <taxon>Mammalia</taxon>
        <taxon>Eutheria</taxon>
        <taxon>Euarchontoglires</taxon>
        <taxon>Primates</taxon>
        <taxon>Haplorrhini</taxon>
        <taxon>Platyrrhini</taxon>
        <taxon>Cebidae</taxon>
        <taxon>Callitrichinae</taxon>
        <taxon>Saguinus</taxon>
    </lineage>
</organism>
<sequence>MAPGESSSACASPRQVELQSLPLAGPRGRLIDGEACRARATAASANAPRCAQERRAHPATRGFPVSSRGGGELGRVRKGFRELKGGRQGVTLRTLYPALPPHPPPPPA</sequence>
<feature type="compositionally biased region" description="Pro residues" evidence="1">
    <location>
        <begin position="98"/>
        <end position="108"/>
    </location>
</feature>
<evidence type="ECO:0000256" key="1">
    <source>
        <dbReference type="SAM" id="MobiDB-lite"/>
    </source>
</evidence>
<feature type="region of interest" description="Disordered" evidence="1">
    <location>
        <begin position="1"/>
        <end position="21"/>
    </location>
</feature>
<feature type="region of interest" description="Disordered" evidence="1">
    <location>
        <begin position="42"/>
        <end position="108"/>
    </location>
</feature>